<dbReference type="OrthoDB" id="5506026at2"/>
<dbReference type="KEGG" id="scl:sce8706"/>
<dbReference type="AlphaFoldDB" id="A9G481"/>
<evidence type="ECO:0000313" key="2">
    <source>
        <dbReference type="Proteomes" id="UP000002139"/>
    </source>
</evidence>
<dbReference type="InterPro" id="IPR008969">
    <property type="entry name" value="CarboxyPept-like_regulatory"/>
</dbReference>
<sequence>MLAPRCPERRLSVGTNIAFSFGCDFPLRLLGCGPVRAPRVALIRSAATGRRCLRGTAALSRRAATGAVSAPRRARCVGGEEGVVSARHVVCAALLACLPTSVACGIPLEMAESAPMNACDGSVECGPGATCADVSGQRACVSTSANLDGLILEIRPRALPEQGAEVSHLLAIDAASGFPPQDPGGQVHSVDLTLPMSASVKATVRLGGSYCENRTGGLPPLTGGQFPVKVEFRSISPILGLPTQSYSTLSEPDGTDGQRFQLSIPAGDYHISLIPQARADCLDDIPPPIVLPNQVVPEQWTLGINAEAPAVLQGSLQVPERVRVDGWKLDLVDPVTGSVLSQVGLLEQAEPDPQATATQVGFSVKFYWTDKARSPLIRLRPKDGVPRPTVYWELAAVALQGSTGNLDLSLLQLDAAARRVEGQTLDVNGNPVLTAVRIQSAIIDRAPTAAYKLDTETDANGLFRADLPPGEYVLFAQPINDTAKAAVKQPLKFAAGDDCYCGQSVVIPEAGTLRGRVQGPMGELMDGAGVFAVPARGQVTPYFGQVLTPGPLLPRQASGVLRNGAFSIGIDPGEFDFSVRPTPGSAFPWLVRPRLTISAMDAAVTDLELAISFPAVLQGVVRDASGAPLGDATVVAWLPVQGATAQETRGIQIGETRSAADGSYVLPLPPSMSR</sequence>
<name>A9G481_SORC5</name>
<dbReference type="EMBL" id="AM746676">
    <property type="protein sequence ID" value="CAN98877.1"/>
    <property type="molecule type" value="Genomic_DNA"/>
</dbReference>
<protein>
    <recommendedName>
        <fullName evidence="3">Carboxypeptidase regulatory-like domain-containing protein</fullName>
    </recommendedName>
</protein>
<gene>
    <name evidence="1" type="ordered locus">sce8706</name>
</gene>
<reference evidence="1 2" key="1">
    <citation type="journal article" date="2007" name="Nat. Biotechnol.">
        <title>Complete genome sequence of the myxobacterium Sorangium cellulosum.</title>
        <authorList>
            <person name="Schneiker S."/>
            <person name="Perlova O."/>
            <person name="Kaiser O."/>
            <person name="Gerth K."/>
            <person name="Alici A."/>
            <person name="Altmeyer M.O."/>
            <person name="Bartels D."/>
            <person name="Bekel T."/>
            <person name="Beyer S."/>
            <person name="Bode E."/>
            <person name="Bode H.B."/>
            <person name="Bolten C.J."/>
            <person name="Choudhuri J.V."/>
            <person name="Doss S."/>
            <person name="Elnakady Y.A."/>
            <person name="Frank B."/>
            <person name="Gaigalat L."/>
            <person name="Goesmann A."/>
            <person name="Groeger C."/>
            <person name="Gross F."/>
            <person name="Jelsbak L."/>
            <person name="Jelsbak L."/>
            <person name="Kalinowski J."/>
            <person name="Kegler C."/>
            <person name="Knauber T."/>
            <person name="Konietzny S."/>
            <person name="Kopp M."/>
            <person name="Krause L."/>
            <person name="Krug D."/>
            <person name="Linke B."/>
            <person name="Mahmud T."/>
            <person name="Martinez-Arias R."/>
            <person name="McHardy A.C."/>
            <person name="Merai M."/>
            <person name="Meyer F."/>
            <person name="Mormann S."/>
            <person name="Munoz-Dorado J."/>
            <person name="Perez J."/>
            <person name="Pradella S."/>
            <person name="Rachid S."/>
            <person name="Raddatz G."/>
            <person name="Rosenau F."/>
            <person name="Rueckert C."/>
            <person name="Sasse F."/>
            <person name="Scharfe M."/>
            <person name="Schuster S.C."/>
            <person name="Suen G."/>
            <person name="Treuner-Lange A."/>
            <person name="Velicer G.J."/>
            <person name="Vorholter F.-J."/>
            <person name="Weissman K.J."/>
            <person name="Welch R.D."/>
            <person name="Wenzel S.C."/>
            <person name="Whitworth D.E."/>
            <person name="Wilhelm S."/>
            <person name="Wittmann C."/>
            <person name="Bloecker H."/>
            <person name="Puehler A."/>
            <person name="Mueller R."/>
        </authorList>
    </citation>
    <scope>NUCLEOTIDE SEQUENCE [LARGE SCALE GENOMIC DNA]</scope>
    <source>
        <strain evidence="2">So ce56</strain>
    </source>
</reference>
<dbReference type="HOGENOM" id="CLU_407619_0_0_7"/>
<evidence type="ECO:0008006" key="3">
    <source>
        <dbReference type="Google" id="ProtNLM"/>
    </source>
</evidence>
<dbReference type="SUPFAM" id="SSF49464">
    <property type="entry name" value="Carboxypeptidase regulatory domain-like"/>
    <property type="match status" value="2"/>
</dbReference>
<dbReference type="PROSITE" id="PS51257">
    <property type="entry name" value="PROKAR_LIPOPROTEIN"/>
    <property type="match status" value="1"/>
</dbReference>
<dbReference type="STRING" id="448385.sce8706"/>
<proteinExistence type="predicted"/>
<evidence type="ECO:0000313" key="1">
    <source>
        <dbReference type="EMBL" id="CAN98877.1"/>
    </source>
</evidence>
<organism evidence="1 2">
    <name type="scientific">Sorangium cellulosum (strain So ce56)</name>
    <name type="common">Polyangium cellulosum (strain So ce56)</name>
    <dbReference type="NCBI Taxonomy" id="448385"/>
    <lineage>
        <taxon>Bacteria</taxon>
        <taxon>Pseudomonadati</taxon>
        <taxon>Myxococcota</taxon>
        <taxon>Polyangia</taxon>
        <taxon>Polyangiales</taxon>
        <taxon>Polyangiaceae</taxon>
        <taxon>Sorangium</taxon>
    </lineage>
</organism>
<dbReference type="BioCyc" id="SCEL448385:SCE_RS44610-MONOMER"/>
<keyword evidence="2" id="KW-1185">Reference proteome</keyword>
<accession>A9G481</accession>
<dbReference type="Proteomes" id="UP000002139">
    <property type="component" value="Chromosome"/>
</dbReference>